<reference evidence="3 4" key="1">
    <citation type="submission" date="2016-10" db="EMBL/GenBank/DDBJ databases">
        <authorList>
            <person name="de Groot N.N."/>
        </authorList>
    </citation>
    <scope>NUCLEOTIDE SEQUENCE [LARGE SCALE GENOMIC DNA]</scope>
    <source>
        <strain evidence="3 4">ATCC 29281</strain>
    </source>
</reference>
<evidence type="ECO:0000313" key="3">
    <source>
        <dbReference type="EMBL" id="SEA70322.1"/>
    </source>
</evidence>
<dbReference type="AlphaFoldDB" id="A0A1H4DDK5"/>
<name>A0A1H4DDK5_9GAMM</name>
<sequence length="841" mass="93985">MHILIDLQSCQTESRLRGIGRYSLMLAKSIINNASGHKVSLLLSGLYSNDLTNAVKKEFLGLVPDKDIYTFSAYGPTAQINYGNKGRVKAAEICRELAIANINPDVVCNMGFTEGYHGDYIVSYPDSPSAVRHFTVIYDLIPFLYPERYLTSPDYKNFYMGLLAELPKADGLLAISESAASEVKAHTQVEHGKVTNISSASSSNFKVIDVSDKSKRALWHKYHIPSEYIMTIGIVESRKNIEALIQAYAALPAELKEKYVLLLACQIKPHDKEHLLGIAAKYGLPEHHIVFTGFIPDDDLVGLYNTCKLFVFPSIHEGFGLPPLEAMSCGAATIASNTSSLPEVMGWSESMFDPRDVDDMTHLMTRALTDSEFYQALRENALRQAKEFSWDKTAQTALKAFEKSLSQNQIDRQPITPESAYQRALARIHDLTDEELNEVDRLGVAWAIARNCYQRHQKELLVDISVLVEVDAATGIQRVVRSVLSNLLQLDIPGYRIRPVYCTYGGVFRYANTFVAEKFGINHEEGDVPVLFAKDDILLGLDLTAHLFPFLARQLEDARKAGARVYYVVYDIIPLLNPQWCSEGIQAAFPVWLESLAGHTDGLVCISKSVAHEVKQWLSEHANEYTINPYLEIKHFHLGADLSSSLPSMGLPADSDEILSKIRKRTTFLMVSTIEPRKGHAQVIAAFDKLWELGVDCNLVIVGKKGWDIDALINKITSHQQFNEKLFWLNGISDEFLSEIYANAQALIVASLAEGFGLPVIEAAQNGLPIICRDIPVLREVAAENALYFRGDEPEDVVVAIQKWMKMDENGTTIQSKAIPWLTWKESTLQLLEQLPIAKLK</sequence>
<gene>
    <name evidence="3" type="ORF">SAMN02982996_02251</name>
</gene>
<dbReference type="CDD" id="cd03809">
    <property type="entry name" value="GT4_MtfB-like"/>
    <property type="match status" value="2"/>
</dbReference>
<dbReference type="SUPFAM" id="SSF53756">
    <property type="entry name" value="UDP-Glycosyltransferase/glycogen phosphorylase"/>
    <property type="match status" value="2"/>
</dbReference>
<dbReference type="PANTHER" id="PTHR46401:SF2">
    <property type="entry name" value="GLYCOSYLTRANSFERASE WBBK-RELATED"/>
    <property type="match status" value="1"/>
</dbReference>
<keyword evidence="4" id="KW-1185">Reference proteome</keyword>
<dbReference type="PANTHER" id="PTHR46401">
    <property type="entry name" value="GLYCOSYLTRANSFERASE WBBK-RELATED"/>
    <property type="match status" value="1"/>
</dbReference>
<dbReference type="Pfam" id="PF00534">
    <property type="entry name" value="Glycos_transf_1"/>
    <property type="match status" value="2"/>
</dbReference>
<evidence type="ECO:0000256" key="1">
    <source>
        <dbReference type="ARBA" id="ARBA00022679"/>
    </source>
</evidence>
<accession>A0A1H4DDK5</accession>
<dbReference type="eggNOG" id="COG0438">
    <property type="taxonomic scope" value="Bacteria"/>
</dbReference>
<dbReference type="Proteomes" id="UP000187280">
    <property type="component" value="Unassembled WGS sequence"/>
</dbReference>
<protein>
    <submittedName>
        <fullName evidence="3">Glycosyltransferase involved in cell wall bisynthesis</fullName>
    </submittedName>
</protein>
<evidence type="ECO:0000259" key="2">
    <source>
        <dbReference type="Pfam" id="PF00534"/>
    </source>
</evidence>
<feature type="domain" description="Glycosyl transferase family 1" evidence="2">
    <location>
        <begin position="661"/>
        <end position="810"/>
    </location>
</feature>
<dbReference type="InterPro" id="IPR001296">
    <property type="entry name" value="Glyco_trans_1"/>
</dbReference>
<evidence type="ECO:0000313" key="4">
    <source>
        <dbReference type="Proteomes" id="UP000187280"/>
    </source>
</evidence>
<dbReference type="GeneID" id="97765120"/>
<dbReference type="Gene3D" id="3.40.50.2000">
    <property type="entry name" value="Glycogen Phosphorylase B"/>
    <property type="match status" value="2"/>
</dbReference>
<dbReference type="STRING" id="71657.SAMN02982996_02251"/>
<organism evidence="3 4">
    <name type="scientific">Lonsdalea quercina</name>
    <dbReference type="NCBI Taxonomy" id="71657"/>
    <lineage>
        <taxon>Bacteria</taxon>
        <taxon>Pseudomonadati</taxon>
        <taxon>Pseudomonadota</taxon>
        <taxon>Gammaproteobacteria</taxon>
        <taxon>Enterobacterales</taxon>
        <taxon>Pectobacteriaceae</taxon>
        <taxon>Lonsdalea</taxon>
    </lineage>
</organism>
<keyword evidence="1 3" id="KW-0808">Transferase</keyword>
<dbReference type="EMBL" id="FNQS01000007">
    <property type="protein sequence ID" value="SEA70322.1"/>
    <property type="molecule type" value="Genomic_DNA"/>
</dbReference>
<feature type="domain" description="Glycosyl transferase family 1" evidence="2">
    <location>
        <begin position="227"/>
        <end position="381"/>
    </location>
</feature>
<dbReference type="GO" id="GO:0009103">
    <property type="term" value="P:lipopolysaccharide biosynthetic process"/>
    <property type="evidence" value="ECO:0007669"/>
    <property type="project" value="TreeGrafter"/>
</dbReference>
<dbReference type="RefSeq" id="WP_074728737.1">
    <property type="nucleotide sequence ID" value="NZ_FNQS01000007.1"/>
</dbReference>
<dbReference type="GO" id="GO:0016757">
    <property type="term" value="F:glycosyltransferase activity"/>
    <property type="evidence" value="ECO:0007669"/>
    <property type="project" value="InterPro"/>
</dbReference>
<proteinExistence type="predicted"/>